<sequence length="69" mass="8116">MATLTIEIPKEVLKQKTSRRLLVVDPKKFEMDLRRSWEMEDAVRASKLGRQEYKLGKTKALKSLSRLIR</sequence>
<evidence type="ECO:0000313" key="1">
    <source>
        <dbReference type="EMBL" id="KKQ30173.1"/>
    </source>
</evidence>
<proteinExistence type="predicted"/>
<comment type="caution">
    <text evidence="1">The sequence shown here is derived from an EMBL/GenBank/DDBJ whole genome shotgun (WGS) entry which is preliminary data.</text>
</comment>
<dbReference type="AlphaFoldDB" id="A0A0G0GGE4"/>
<dbReference type="EMBL" id="LBTA01000048">
    <property type="protein sequence ID" value="KKQ30173.1"/>
    <property type="molecule type" value="Genomic_DNA"/>
</dbReference>
<protein>
    <submittedName>
        <fullName evidence="1">Uncharacterized protein</fullName>
    </submittedName>
</protein>
<evidence type="ECO:0000313" key="2">
    <source>
        <dbReference type="Proteomes" id="UP000034701"/>
    </source>
</evidence>
<accession>A0A0G0GGE4</accession>
<dbReference type="Proteomes" id="UP000034701">
    <property type="component" value="Unassembled WGS sequence"/>
</dbReference>
<reference evidence="1 2" key="1">
    <citation type="journal article" date="2015" name="Nature">
        <title>rRNA introns, odd ribosomes, and small enigmatic genomes across a large radiation of phyla.</title>
        <authorList>
            <person name="Brown C.T."/>
            <person name="Hug L.A."/>
            <person name="Thomas B.C."/>
            <person name="Sharon I."/>
            <person name="Castelle C.J."/>
            <person name="Singh A."/>
            <person name="Wilkins M.J."/>
            <person name="Williams K.H."/>
            <person name="Banfield J.F."/>
        </authorList>
    </citation>
    <scope>NUCLEOTIDE SEQUENCE [LARGE SCALE GENOMIC DNA]</scope>
</reference>
<gene>
    <name evidence="1" type="ORF">US45_C0048G0003</name>
</gene>
<name>A0A0G0GGE4_9BACT</name>
<organism evidence="1 2">
    <name type="scientific">Candidatus Nomurabacteria bacterium GW2011_GWA1_37_20</name>
    <dbReference type="NCBI Taxonomy" id="1618729"/>
    <lineage>
        <taxon>Bacteria</taxon>
        <taxon>Candidatus Nomuraibacteriota</taxon>
    </lineage>
</organism>